<dbReference type="KEGG" id="tng:GSTEN00000493G001"/>
<proteinExistence type="predicted"/>
<reference evidence="1" key="2">
    <citation type="submission" date="2004-02" db="EMBL/GenBank/DDBJ databases">
        <authorList>
            <consortium name="Genoscope"/>
            <consortium name="Whitehead Institute Centre for Genome Research"/>
        </authorList>
    </citation>
    <scope>NUCLEOTIDE SEQUENCE</scope>
</reference>
<comment type="caution">
    <text evidence="1">The sequence shown here is derived from an EMBL/GenBank/DDBJ whole genome shotgun (WGS) entry which is preliminary data.</text>
</comment>
<dbReference type="EMBL" id="CAAE01002838">
    <property type="protein sequence ID" value="CAF87612.1"/>
    <property type="molecule type" value="Genomic_DNA"/>
</dbReference>
<dbReference type="AlphaFoldDB" id="Q4THM0"/>
<feature type="non-terminal residue" evidence="1">
    <location>
        <position position="1"/>
    </location>
</feature>
<organism evidence="1">
    <name type="scientific">Tetraodon nigroviridis</name>
    <name type="common">Spotted green pufferfish</name>
    <name type="synonym">Chelonodon nigroviridis</name>
    <dbReference type="NCBI Taxonomy" id="99883"/>
    <lineage>
        <taxon>Eukaryota</taxon>
        <taxon>Metazoa</taxon>
        <taxon>Chordata</taxon>
        <taxon>Craniata</taxon>
        <taxon>Vertebrata</taxon>
        <taxon>Euteleostomi</taxon>
        <taxon>Actinopterygii</taxon>
        <taxon>Neopterygii</taxon>
        <taxon>Teleostei</taxon>
        <taxon>Neoteleostei</taxon>
        <taxon>Acanthomorphata</taxon>
        <taxon>Eupercaria</taxon>
        <taxon>Tetraodontiformes</taxon>
        <taxon>Tetradontoidea</taxon>
        <taxon>Tetraodontidae</taxon>
        <taxon>Tetraodon</taxon>
    </lineage>
</organism>
<gene>
    <name evidence="1" type="ORF">GSTENG00000493001</name>
</gene>
<reference evidence="1" key="1">
    <citation type="journal article" date="2004" name="Nature">
        <title>Genome duplication in the teleost fish Tetraodon nigroviridis reveals the early vertebrate proto-karyotype.</title>
        <authorList>
            <person name="Jaillon O."/>
            <person name="Aury J.-M."/>
            <person name="Brunet F."/>
            <person name="Petit J.-L."/>
            <person name="Stange-Thomann N."/>
            <person name="Mauceli E."/>
            <person name="Bouneau L."/>
            <person name="Fischer C."/>
            <person name="Ozouf-Costaz C."/>
            <person name="Bernot A."/>
            <person name="Nicaud S."/>
            <person name="Jaffe D."/>
            <person name="Fisher S."/>
            <person name="Lutfalla G."/>
            <person name="Dossat C."/>
            <person name="Segurens B."/>
            <person name="Dasilva C."/>
            <person name="Salanoubat M."/>
            <person name="Levy M."/>
            <person name="Boudet N."/>
            <person name="Castellano S."/>
            <person name="Anthouard V."/>
            <person name="Jubin C."/>
            <person name="Castelli V."/>
            <person name="Katinka M."/>
            <person name="Vacherie B."/>
            <person name="Biemont C."/>
            <person name="Skalli Z."/>
            <person name="Cattolico L."/>
            <person name="Poulain J."/>
            <person name="De Berardinis V."/>
            <person name="Cruaud C."/>
            <person name="Duprat S."/>
            <person name="Brottier P."/>
            <person name="Coutanceau J.-P."/>
            <person name="Gouzy J."/>
            <person name="Parra G."/>
            <person name="Lardier G."/>
            <person name="Chapple C."/>
            <person name="McKernan K.J."/>
            <person name="McEwan P."/>
            <person name="Bosak S."/>
            <person name="Kellis M."/>
            <person name="Volff J.-N."/>
            <person name="Guigo R."/>
            <person name="Zody M.C."/>
            <person name="Mesirov J."/>
            <person name="Lindblad-Toh K."/>
            <person name="Birren B."/>
            <person name="Nusbaum C."/>
            <person name="Kahn D."/>
            <person name="Robinson-Rechavi M."/>
            <person name="Laudet V."/>
            <person name="Schachter V."/>
            <person name="Quetier F."/>
            <person name="Saurin W."/>
            <person name="Scarpelli C."/>
            <person name="Wincker P."/>
            <person name="Lander E.S."/>
            <person name="Weissenbach J."/>
            <person name="Roest Crollius H."/>
        </authorList>
    </citation>
    <scope>NUCLEOTIDE SEQUENCE [LARGE SCALE GENOMIC DNA]</scope>
</reference>
<evidence type="ECO:0000313" key="1">
    <source>
        <dbReference type="EMBL" id="CAF87612.1"/>
    </source>
</evidence>
<sequence>AHLGVGSSAPKCCRFKRVCGWSWNGRAASPHPHSVPAHSRDRPCAHMATQQRGRGLCLQNRCGLSDGSDRGATEKLRVTVNAGITWQPYVI</sequence>
<name>Q4THM0_TETNG</name>
<accession>Q4THM0</accession>
<protein>
    <submittedName>
        <fullName evidence="1">(spotted green pufferfish) hypothetical protein</fullName>
    </submittedName>
</protein>